<gene>
    <name evidence="2" type="ORF">K8W24_05130</name>
</gene>
<feature type="domain" description="Bacterial mobilisation" evidence="1">
    <location>
        <begin position="64"/>
        <end position="102"/>
    </location>
</feature>
<evidence type="ECO:0000313" key="2">
    <source>
        <dbReference type="EMBL" id="HJF49170.1"/>
    </source>
</evidence>
<dbReference type="Proteomes" id="UP000775129">
    <property type="component" value="Unassembled WGS sequence"/>
</dbReference>
<evidence type="ECO:0000313" key="3">
    <source>
        <dbReference type="Proteomes" id="UP000775129"/>
    </source>
</evidence>
<comment type="caution">
    <text evidence="2">The sequence shown here is derived from an EMBL/GenBank/DDBJ whole genome shotgun (WGS) entry which is preliminary data.</text>
</comment>
<accession>A0A921GLV4</accession>
<dbReference type="InterPro" id="IPR008687">
    <property type="entry name" value="MobC"/>
</dbReference>
<dbReference type="AlphaFoldDB" id="A0A921GLV4"/>
<sequence>MAAVDRERPIRKMVSFSDAEWRRVERRMKASGARSFDAFARDALQSARVKVVQLPFDPSEIRYELSRIGNNLNQIARKVNTNNETMVEDMRSARDIMREVQKVLTEQVKRGQR</sequence>
<dbReference type="EMBL" id="DYWO01000154">
    <property type="protein sequence ID" value="HJF49170.1"/>
    <property type="molecule type" value="Genomic_DNA"/>
</dbReference>
<dbReference type="Pfam" id="PF05713">
    <property type="entry name" value="MobC"/>
    <property type="match status" value="1"/>
</dbReference>
<reference evidence="2" key="1">
    <citation type="journal article" date="2021" name="PeerJ">
        <title>Extensive microbial diversity within the chicken gut microbiome revealed by metagenomics and culture.</title>
        <authorList>
            <person name="Gilroy R."/>
            <person name="Ravi A."/>
            <person name="Getino M."/>
            <person name="Pursley I."/>
            <person name="Horton D.L."/>
            <person name="Alikhan N.F."/>
            <person name="Baker D."/>
            <person name="Gharbi K."/>
            <person name="Hall N."/>
            <person name="Watson M."/>
            <person name="Adriaenssens E.M."/>
            <person name="Foster-Nyarko E."/>
            <person name="Jarju S."/>
            <person name="Secka A."/>
            <person name="Antonio M."/>
            <person name="Oren A."/>
            <person name="Chaudhuri R.R."/>
            <person name="La Ragione R."/>
            <person name="Hildebrand F."/>
            <person name="Pallen M.J."/>
        </authorList>
    </citation>
    <scope>NUCLEOTIDE SEQUENCE</scope>
    <source>
        <strain evidence="2">1647</strain>
    </source>
</reference>
<name>A0A921GLV4_9MICO</name>
<evidence type="ECO:0000259" key="1">
    <source>
        <dbReference type="Pfam" id="PF05713"/>
    </source>
</evidence>
<proteinExistence type="predicted"/>
<protein>
    <submittedName>
        <fullName evidence="2">MobC family plasmid mobilization relaxosome protein</fullName>
    </submittedName>
</protein>
<organism evidence="2 3">
    <name type="scientific">Brachybacterium paraconglomeratum</name>
    <dbReference type="NCBI Taxonomy" id="173362"/>
    <lineage>
        <taxon>Bacteria</taxon>
        <taxon>Bacillati</taxon>
        <taxon>Actinomycetota</taxon>
        <taxon>Actinomycetes</taxon>
        <taxon>Micrococcales</taxon>
        <taxon>Dermabacteraceae</taxon>
        <taxon>Brachybacterium</taxon>
    </lineage>
</organism>
<reference evidence="2" key="2">
    <citation type="submission" date="2021-09" db="EMBL/GenBank/DDBJ databases">
        <authorList>
            <person name="Gilroy R."/>
        </authorList>
    </citation>
    <scope>NUCLEOTIDE SEQUENCE</scope>
    <source>
        <strain evidence="2">1647</strain>
    </source>
</reference>